<reference evidence="1 2" key="1">
    <citation type="submission" date="2018-10" db="EMBL/GenBank/DDBJ databases">
        <title>Sinomicrobium pectinilyticum sp. nov., a pectinase-producing bacterium isolated from alkaline and saline soil, and emended description of the genus Sinomicrobium.</title>
        <authorList>
            <person name="Cheng B."/>
            <person name="Li C."/>
            <person name="Lai Q."/>
            <person name="Du M."/>
            <person name="Shao Z."/>
            <person name="Xu P."/>
            <person name="Yang C."/>
        </authorList>
    </citation>
    <scope>NUCLEOTIDE SEQUENCE [LARGE SCALE GENOMIC DNA]</scope>
    <source>
        <strain evidence="1 2">5DNS001</strain>
    </source>
</reference>
<sequence length="68" mass="8132">MAKNGPAFSGQEYDIPGRRQRQVYFYRQVTRPELARRLTVIPSVSQLCPYRYCAGRDTFRYSRGFYRM</sequence>
<gene>
    <name evidence="1" type="ORF">ED312_01330</name>
</gene>
<evidence type="ECO:0000313" key="1">
    <source>
        <dbReference type="EMBL" id="RNL95264.1"/>
    </source>
</evidence>
<dbReference type="AlphaFoldDB" id="A0A3N0F567"/>
<name>A0A3N0F567_SINP1</name>
<evidence type="ECO:0000313" key="2">
    <source>
        <dbReference type="Proteomes" id="UP000267469"/>
    </source>
</evidence>
<protein>
    <submittedName>
        <fullName evidence="1">Uncharacterized protein</fullName>
    </submittedName>
</protein>
<dbReference type="Proteomes" id="UP000267469">
    <property type="component" value="Unassembled WGS sequence"/>
</dbReference>
<keyword evidence="2" id="KW-1185">Reference proteome</keyword>
<dbReference type="EMBL" id="RJTM01000002">
    <property type="protein sequence ID" value="RNL95264.1"/>
    <property type="molecule type" value="Genomic_DNA"/>
</dbReference>
<proteinExistence type="predicted"/>
<comment type="caution">
    <text evidence="1">The sequence shown here is derived from an EMBL/GenBank/DDBJ whole genome shotgun (WGS) entry which is preliminary data.</text>
</comment>
<accession>A0A3N0F567</accession>
<organism evidence="1 2">
    <name type="scientific">Sinomicrobium pectinilyticum</name>
    <dbReference type="NCBI Taxonomy" id="1084421"/>
    <lineage>
        <taxon>Bacteria</taxon>
        <taxon>Pseudomonadati</taxon>
        <taxon>Bacteroidota</taxon>
        <taxon>Flavobacteriia</taxon>
        <taxon>Flavobacteriales</taxon>
        <taxon>Flavobacteriaceae</taxon>
        <taxon>Sinomicrobium</taxon>
    </lineage>
</organism>